<evidence type="ECO:0000256" key="4">
    <source>
        <dbReference type="ARBA" id="ARBA00022729"/>
    </source>
</evidence>
<evidence type="ECO:0000256" key="5">
    <source>
        <dbReference type="ARBA" id="ARBA00022801"/>
    </source>
</evidence>
<sequence length="725" mass="82735">MNKMKVIPSFRNGKRWGEALFLALLLLYPVSMHADEGMWMLGNLNKETRKTMKELGLQMPADQLYSTRHPSLKDAVVSFGGFCSGVVVSEDGLVFTNHHCGFSSIQQHSSVDHDYLKDGFTAHSREEELPNPELYVRFLLRTENVTRRVLKATTPGMTESERSLAIDSMMVLLGDEVTKKDSTLVGIVDAYYGGNEFWLSVYRDFNDVRLVFAPPSSIGKFGWDTDNWMWPRHTGDFCVFRIYAGKDNRPADYSPDNVPYRPEYVAPITLDGYKEGSFCMTLGYPGSTERYLSSFGIEEMMNGMNQAMIDVRGVKQAIWKREMDRRDSIRIKYASKYDESSNYWKNSIGTNKAIRKLKVLDKKRQAEEALRQWIQKTPAERENLLHLMSSLELNYKDRKEVNRAMSYFGESFINGPELVQFALTILNFDFEAEQKQVVAQLQKLLDKYANYDVSIDKEVFVAMLKEYRSKVDKAYLPDLYQTIDTLYGGNEQMYVDTLYAHSELTSPRGLKRFLERDTTFHMIDDPAVSLGIDLIVKLFDMRSQMAEASDNIEKDEREFNAAMRRMYADRNFYPDANSTMRLSFGTIGSYSPYDGADYGYYTTVKGIFEKVKEHSGDPDFAVQPEVLSLLSSGDFGRYADTKGDMNVCFISNNDITGGNSGSAMFNGKGELLGLAFDGNWEAMSSDIVFEPDVQRCIGVDVRYMLFIIEKFGKASHLIQELKIEG</sequence>
<feature type="coiled-coil region" evidence="8">
    <location>
        <begin position="538"/>
        <end position="565"/>
    </location>
</feature>
<dbReference type="InterPro" id="IPR019500">
    <property type="entry name" value="Pep_S46"/>
</dbReference>
<comment type="function">
    <text evidence="7">Catalyzes the removal of dipeptides from the N-terminus of oligopeptides.</text>
</comment>
<dbReference type="Pfam" id="PF10459">
    <property type="entry name" value="Peptidase_S46"/>
    <property type="match status" value="1"/>
</dbReference>
<dbReference type="RefSeq" id="WP_084819135.1">
    <property type="nucleotide sequence ID" value="NZ_JGCY01000219.1"/>
</dbReference>
<dbReference type="Gene3D" id="2.40.10.10">
    <property type="entry name" value="Trypsin-like serine proteases"/>
    <property type="match status" value="1"/>
</dbReference>
<dbReference type="EC" id="3.4.14.-" evidence="7"/>
<dbReference type="GO" id="GO:0008239">
    <property type="term" value="F:dipeptidyl-peptidase activity"/>
    <property type="evidence" value="ECO:0007669"/>
    <property type="project" value="UniProtKB-UniRule"/>
</dbReference>
<evidence type="ECO:0000313" key="10">
    <source>
        <dbReference type="Proteomes" id="UP000020529"/>
    </source>
</evidence>
<dbReference type="PANTHER" id="PTHR38469:SF1">
    <property type="entry name" value="PERIPLASMIC PEPTIDASE SUBFAMILY S1B"/>
    <property type="match status" value="1"/>
</dbReference>
<dbReference type="GO" id="GO:0043171">
    <property type="term" value="P:peptide catabolic process"/>
    <property type="evidence" value="ECO:0007669"/>
    <property type="project" value="UniProtKB-UniRule"/>
</dbReference>
<evidence type="ECO:0000313" key="9">
    <source>
        <dbReference type="EMBL" id="EXY76089.1"/>
    </source>
</evidence>
<dbReference type="InterPro" id="IPR043504">
    <property type="entry name" value="Peptidase_S1_PA_chymotrypsin"/>
</dbReference>
<dbReference type="GO" id="GO:0070009">
    <property type="term" value="F:serine-type aminopeptidase activity"/>
    <property type="evidence" value="ECO:0007669"/>
    <property type="project" value="UniProtKB-UniRule"/>
</dbReference>
<proteinExistence type="inferred from homology"/>
<dbReference type="SUPFAM" id="SSF50494">
    <property type="entry name" value="Trypsin-like serine proteases"/>
    <property type="match status" value="1"/>
</dbReference>
<dbReference type="AlphaFoldDB" id="A0A015SV73"/>
<accession>A0A015SV73</accession>
<evidence type="ECO:0000256" key="3">
    <source>
        <dbReference type="ARBA" id="ARBA00022670"/>
    </source>
</evidence>
<keyword evidence="6 7" id="KW-0720">Serine protease</keyword>
<name>A0A015SV73_BACFG</name>
<comment type="similarity">
    <text evidence="1 7">Belongs to the peptidase S46 family.</text>
</comment>
<dbReference type="EMBL" id="JGCY01000219">
    <property type="protein sequence ID" value="EXY76089.1"/>
    <property type="molecule type" value="Genomic_DNA"/>
</dbReference>
<organism evidence="9 10">
    <name type="scientific">Bacteroides fragilis str. 3988T(B)14</name>
    <dbReference type="NCBI Taxonomy" id="1339315"/>
    <lineage>
        <taxon>Bacteria</taxon>
        <taxon>Pseudomonadati</taxon>
        <taxon>Bacteroidota</taxon>
        <taxon>Bacteroidia</taxon>
        <taxon>Bacteroidales</taxon>
        <taxon>Bacteroidaceae</taxon>
        <taxon>Bacteroides</taxon>
    </lineage>
</organism>
<keyword evidence="5 7" id="KW-0378">Hydrolase</keyword>
<reference evidence="9 10" key="1">
    <citation type="submission" date="2014-02" db="EMBL/GenBank/DDBJ databases">
        <authorList>
            <person name="Sears C."/>
            <person name="Carroll K."/>
            <person name="Sack B.R."/>
            <person name="Qadri F."/>
            <person name="Myers L.L."/>
            <person name="Chung G.-T."/>
            <person name="Escheverria P."/>
            <person name="Fraser C.M."/>
            <person name="Sadzewicz L."/>
            <person name="Shefchek K.A."/>
            <person name="Tallon L."/>
            <person name="Das S.P."/>
            <person name="Daugherty S."/>
            <person name="Mongodin E.F."/>
        </authorList>
    </citation>
    <scope>NUCLEOTIDE SEQUENCE [LARGE SCALE GENOMIC DNA]</scope>
    <source>
        <strain evidence="10">3988T(B)14</strain>
    </source>
</reference>
<evidence type="ECO:0000256" key="2">
    <source>
        <dbReference type="ARBA" id="ARBA00022438"/>
    </source>
</evidence>
<dbReference type="MEROPS" id="S46.001"/>
<gene>
    <name evidence="9" type="ORF">M124_0080</name>
</gene>
<keyword evidence="8" id="KW-0175">Coiled coil</keyword>
<keyword evidence="4" id="KW-0732">Signal</keyword>
<evidence type="ECO:0000256" key="7">
    <source>
        <dbReference type="RuleBase" id="RU366067"/>
    </source>
</evidence>
<evidence type="ECO:0000256" key="8">
    <source>
        <dbReference type="SAM" id="Coils"/>
    </source>
</evidence>
<dbReference type="GO" id="GO:0006508">
    <property type="term" value="P:proteolysis"/>
    <property type="evidence" value="ECO:0007669"/>
    <property type="project" value="UniProtKB-KW"/>
</dbReference>
<keyword evidence="3 7" id="KW-0645">Protease</keyword>
<dbReference type="InterPro" id="IPR009003">
    <property type="entry name" value="Peptidase_S1_PA"/>
</dbReference>
<evidence type="ECO:0000256" key="6">
    <source>
        <dbReference type="ARBA" id="ARBA00022825"/>
    </source>
</evidence>
<protein>
    <recommendedName>
        <fullName evidence="7">Dipeptidyl-peptidase</fullName>
        <ecNumber evidence="7">3.4.14.-</ecNumber>
    </recommendedName>
</protein>
<dbReference type="Proteomes" id="UP000020529">
    <property type="component" value="Unassembled WGS sequence"/>
</dbReference>
<dbReference type="PATRIC" id="fig|1339315.3.peg.897"/>
<dbReference type="PANTHER" id="PTHR38469">
    <property type="entry name" value="PERIPLASMIC PEPTIDASE SUBFAMILY S1B"/>
    <property type="match status" value="1"/>
</dbReference>
<evidence type="ECO:0000256" key="1">
    <source>
        <dbReference type="ARBA" id="ARBA00010491"/>
    </source>
</evidence>
<comment type="caution">
    <text evidence="9">The sequence shown here is derived from an EMBL/GenBank/DDBJ whole genome shotgun (WGS) entry which is preliminary data.</text>
</comment>
<keyword evidence="2 7" id="KW-0031">Aminopeptidase</keyword>